<feature type="transmembrane region" description="Helical" evidence="1">
    <location>
        <begin position="89"/>
        <end position="109"/>
    </location>
</feature>
<sequence length="145" mass="15467">MPLGDAPNYSTPRTLGLALVSILGSLGHFALGAVDYSNVDRYLGLWGMLLAGLLLVFGVLSLIRYAEAHDAMTDPSPRTPMYSTPHERLTFIIGMGLNGLCAATALAWAGAGQLVPWHLAAAAVNLWAVWLAWQARPKKGDELAP</sequence>
<dbReference type="AlphaFoldDB" id="A0A172TC28"/>
<dbReference type="PATRIC" id="fig|1182568.3.peg.2657"/>
<dbReference type="OrthoDB" id="71539at2"/>
<feature type="transmembrane region" description="Helical" evidence="1">
    <location>
        <begin position="42"/>
        <end position="63"/>
    </location>
</feature>
<evidence type="ECO:0000256" key="1">
    <source>
        <dbReference type="SAM" id="Phobius"/>
    </source>
</evidence>
<dbReference type="Proteomes" id="UP000077363">
    <property type="component" value="Chromosome"/>
</dbReference>
<dbReference type="KEGG" id="dpu:SU48_12860"/>
<keyword evidence="1" id="KW-0812">Transmembrane</keyword>
<keyword evidence="3" id="KW-1185">Reference proteome</keyword>
<dbReference type="RefSeq" id="WP_064015591.1">
    <property type="nucleotide sequence ID" value="NZ_CP011387.1"/>
</dbReference>
<organism evidence="2 3">
    <name type="scientific">Deinococcus puniceus</name>
    <dbReference type="NCBI Taxonomy" id="1182568"/>
    <lineage>
        <taxon>Bacteria</taxon>
        <taxon>Thermotogati</taxon>
        <taxon>Deinococcota</taxon>
        <taxon>Deinococci</taxon>
        <taxon>Deinococcales</taxon>
        <taxon>Deinococcaceae</taxon>
        <taxon>Deinococcus</taxon>
    </lineage>
</organism>
<evidence type="ECO:0000313" key="2">
    <source>
        <dbReference type="EMBL" id="ANE44506.1"/>
    </source>
</evidence>
<evidence type="ECO:0000313" key="3">
    <source>
        <dbReference type="Proteomes" id="UP000077363"/>
    </source>
</evidence>
<gene>
    <name evidence="2" type="ORF">SU48_12860</name>
</gene>
<feature type="transmembrane region" description="Helical" evidence="1">
    <location>
        <begin position="115"/>
        <end position="133"/>
    </location>
</feature>
<proteinExistence type="predicted"/>
<accession>A0A172TC28</accession>
<dbReference type="EMBL" id="CP011387">
    <property type="protein sequence ID" value="ANE44506.1"/>
    <property type="molecule type" value="Genomic_DNA"/>
</dbReference>
<name>A0A172TC28_9DEIO</name>
<keyword evidence="1" id="KW-0472">Membrane</keyword>
<protein>
    <submittedName>
        <fullName evidence="2">Uncharacterized protein</fullName>
    </submittedName>
</protein>
<keyword evidence="1" id="KW-1133">Transmembrane helix</keyword>
<reference evidence="2 3" key="1">
    <citation type="submission" date="2015-01" db="EMBL/GenBank/DDBJ databases">
        <title>Deinococcus puniceus/DY1/ whole genome sequencing.</title>
        <authorList>
            <person name="Kim M.K."/>
            <person name="Srinivasan S."/>
            <person name="Lee J.-J."/>
        </authorList>
    </citation>
    <scope>NUCLEOTIDE SEQUENCE [LARGE SCALE GENOMIC DNA]</scope>
    <source>
        <strain evidence="2 3">DY1</strain>
    </source>
</reference>